<feature type="region of interest" description="Disordered" evidence="1">
    <location>
        <begin position="116"/>
        <end position="144"/>
    </location>
</feature>
<feature type="compositionally biased region" description="Basic and acidic residues" evidence="1">
    <location>
        <begin position="117"/>
        <end position="140"/>
    </location>
</feature>
<evidence type="ECO:0000313" key="2">
    <source>
        <dbReference type="EMBL" id="MFC4755946.1"/>
    </source>
</evidence>
<evidence type="ECO:0000256" key="1">
    <source>
        <dbReference type="SAM" id="MobiDB-lite"/>
    </source>
</evidence>
<dbReference type="PANTHER" id="PTHR43667">
    <property type="entry name" value="CYCLOPROPANE-FATTY-ACYL-PHOSPHOLIPID SYNTHASE"/>
    <property type="match status" value="1"/>
</dbReference>
<dbReference type="Gene3D" id="3.40.50.150">
    <property type="entry name" value="Vaccinia Virus protein VP39"/>
    <property type="match status" value="1"/>
</dbReference>
<keyword evidence="2" id="KW-0808">Transferase</keyword>
<gene>
    <name evidence="2" type="ORF">ACFO7U_14335</name>
</gene>
<dbReference type="Pfam" id="PF02353">
    <property type="entry name" value="CMAS"/>
    <property type="match status" value="1"/>
</dbReference>
<dbReference type="CDD" id="cd02440">
    <property type="entry name" value="AdoMet_MTases"/>
    <property type="match status" value="1"/>
</dbReference>
<dbReference type="SUPFAM" id="SSF53335">
    <property type="entry name" value="S-adenosyl-L-methionine-dependent methyltransferases"/>
    <property type="match status" value="1"/>
</dbReference>
<reference evidence="3" key="1">
    <citation type="journal article" date="2019" name="Int. J. Syst. Evol. Microbiol.">
        <title>The Global Catalogue of Microorganisms (GCM) 10K type strain sequencing project: providing services to taxonomists for standard genome sequencing and annotation.</title>
        <authorList>
            <consortium name="The Broad Institute Genomics Platform"/>
            <consortium name="The Broad Institute Genome Sequencing Center for Infectious Disease"/>
            <person name="Wu L."/>
            <person name="Ma J."/>
        </authorList>
    </citation>
    <scope>NUCLEOTIDE SEQUENCE [LARGE SCALE GENOMIC DNA]</scope>
    <source>
        <strain evidence="3">JCM 11882</strain>
    </source>
</reference>
<keyword evidence="2" id="KW-0489">Methyltransferase</keyword>
<feature type="region of interest" description="Disordered" evidence="1">
    <location>
        <begin position="179"/>
        <end position="201"/>
    </location>
</feature>
<dbReference type="PANTHER" id="PTHR43667:SF2">
    <property type="entry name" value="FATTY ACID C-METHYL TRANSFERASE"/>
    <property type="match status" value="1"/>
</dbReference>
<proteinExistence type="predicted"/>
<evidence type="ECO:0000313" key="3">
    <source>
        <dbReference type="Proteomes" id="UP001595836"/>
    </source>
</evidence>
<name>A0ABV9PX68_9ACTN</name>
<comment type="caution">
    <text evidence="2">The sequence shown here is derived from an EMBL/GenBank/DDBJ whole genome shotgun (WGS) entry which is preliminary data.</text>
</comment>
<protein>
    <submittedName>
        <fullName evidence="2">Class I SAM-dependent methyltransferase</fullName>
        <ecNumber evidence="2">2.1.1.-</ecNumber>
    </submittedName>
</protein>
<dbReference type="GO" id="GO:0032259">
    <property type="term" value="P:methylation"/>
    <property type="evidence" value="ECO:0007669"/>
    <property type="project" value="UniProtKB-KW"/>
</dbReference>
<keyword evidence="3" id="KW-1185">Reference proteome</keyword>
<dbReference type="InterPro" id="IPR050723">
    <property type="entry name" value="CFA/CMAS"/>
</dbReference>
<dbReference type="Proteomes" id="UP001595836">
    <property type="component" value="Unassembled WGS sequence"/>
</dbReference>
<dbReference type="EC" id="2.1.1.-" evidence="2"/>
<accession>A0ABV9PX68</accession>
<dbReference type="EMBL" id="JBHSHP010000055">
    <property type="protein sequence ID" value="MFC4755946.1"/>
    <property type="molecule type" value="Genomic_DNA"/>
</dbReference>
<dbReference type="GO" id="GO:0008168">
    <property type="term" value="F:methyltransferase activity"/>
    <property type="evidence" value="ECO:0007669"/>
    <property type="project" value="UniProtKB-KW"/>
</dbReference>
<sequence length="438" mass="45860">MVRVEPQTVDLERWPALAPPAGVGGSSAGLVAQSLRRAARDLGIRIDYPDSSAAGDYDADVRVVLRDPDHFWARLAAAGVVGLGESFMAGEWATAGLGAAIAALAPWIADNPDCADPGERAFGRDGRGHSGAGGRRDRAHQVPLEDSVPGALTSLYTDETMSTSGAVFASGARTRTRLDDGSDVVHLEAPASPPRRNDLGDAQRRSADMLLTLAGVGEGARVLVATPGWGELPMRAAERGAHVRTMTGSTERLAALGSRFAAAGLEDSVSLFLGDPSEAGGALDAVVATDPGVDSGLAGIGGVVGVAERLLEPGGRMAFQALVCPGRPERAHVELAAWGSKYVAEAGPAPSWSDLVEMIARSSRLRLRGRIEMTAHHAETVRLWSESFALRGRDAAALGFDAVYRRMWAFHLAAMEAGMRHGWVESVQVLADVPDTAV</sequence>
<dbReference type="RefSeq" id="WP_344996093.1">
    <property type="nucleotide sequence ID" value="NZ_BAABCD010000054.1"/>
</dbReference>
<dbReference type="InterPro" id="IPR029063">
    <property type="entry name" value="SAM-dependent_MTases_sf"/>
</dbReference>
<organism evidence="2 3">
    <name type="scientific">Dietzia aurantiaca</name>
    <dbReference type="NCBI Taxonomy" id="983873"/>
    <lineage>
        <taxon>Bacteria</taxon>
        <taxon>Bacillati</taxon>
        <taxon>Actinomycetota</taxon>
        <taxon>Actinomycetes</taxon>
        <taxon>Mycobacteriales</taxon>
        <taxon>Dietziaceae</taxon>
        <taxon>Dietzia</taxon>
    </lineage>
</organism>